<evidence type="ECO:0000256" key="3">
    <source>
        <dbReference type="RuleBase" id="RU003968"/>
    </source>
</evidence>
<organism evidence="7">
    <name type="scientific">Aphanomyces astaci</name>
    <name type="common">Crayfish plague agent</name>
    <dbReference type="NCBI Taxonomy" id="112090"/>
    <lineage>
        <taxon>Eukaryota</taxon>
        <taxon>Sar</taxon>
        <taxon>Stramenopiles</taxon>
        <taxon>Oomycota</taxon>
        <taxon>Saprolegniomycetes</taxon>
        <taxon>Saprolegniales</taxon>
        <taxon>Verrucalvaceae</taxon>
        <taxon>Aphanomyces</taxon>
    </lineage>
</organism>
<name>W4H9K2_APHAT</name>
<dbReference type="GeneID" id="20803349"/>
<dbReference type="EMBL" id="KI913115">
    <property type="protein sequence ID" value="ETV87954.1"/>
    <property type="molecule type" value="Genomic_DNA"/>
</dbReference>
<keyword evidence="2 3" id="KW-0274">FAD</keyword>
<feature type="domain" description="Glucose-methanol-choline oxidoreductase N-terminal" evidence="6">
    <location>
        <begin position="328"/>
        <end position="342"/>
    </location>
</feature>
<evidence type="ECO:0000259" key="5">
    <source>
        <dbReference type="PROSITE" id="PS00623"/>
    </source>
</evidence>
<feature type="binding site" evidence="2">
    <location>
        <position position="592"/>
    </location>
    <ligand>
        <name>FAD</name>
        <dbReference type="ChEBI" id="CHEBI:57692"/>
    </ligand>
</feature>
<dbReference type="VEuPathDB" id="FungiDB:H257_01353"/>
<dbReference type="InterPro" id="IPR000172">
    <property type="entry name" value="GMC_OxRdtase_N"/>
</dbReference>
<dbReference type="SUPFAM" id="SSF54373">
    <property type="entry name" value="FAD-linked reductases, C-terminal domain"/>
    <property type="match status" value="1"/>
</dbReference>
<dbReference type="InterPro" id="IPR007867">
    <property type="entry name" value="GMC_OxRtase_C"/>
</dbReference>
<dbReference type="PIRSF" id="PIRSF000137">
    <property type="entry name" value="Alcohol_oxidase"/>
    <property type="match status" value="1"/>
</dbReference>
<dbReference type="GO" id="GO:0016614">
    <property type="term" value="F:oxidoreductase activity, acting on CH-OH group of donors"/>
    <property type="evidence" value="ECO:0007669"/>
    <property type="project" value="InterPro"/>
</dbReference>
<dbReference type="SUPFAM" id="SSF51905">
    <property type="entry name" value="FAD/NAD(P)-binding domain"/>
    <property type="match status" value="1"/>
</dbReference>
<comment type="similarity">
    <text evidence="1 3">Belongs to the GMC oxidoreductase family.</text>
</comment>
<feature type="compositionally biased region" description="Polar residues" evidence="4">
    <location>
        <begin position="623"/>
        <end position="634"/>
    </location>
</feature>
<keyword evidence="3" id="KW-0285">Flavoprotein</keyword>
<dbReference type="InterPro" id="IPR053208">
    <property type="entry name" value="GMC_Oxidoreductase_CD"/>
</dbReference>
<dbReference type="InterPro" id="IPR036188">
    <property type="entry name" value="FAD/NAD-bd_sf"/>
</dbReference>
<feature type="region of interest" description="Disordered" evidence="4">
    <location>
        <begin position="623"/>
        <end position="643"/>
    </location>
</feature>
<dbReference type="Gene3D" id="3.50.50.60">
    <property type="entry name" value="FAD/NAD(P)-binding domain"/>
    <property type="match status" value="1"/>
</dbReference>
<evidence type="ECO:0000313" key="7">
    <source>
        <dbReference type="EMBL" id="ETV87954.1"/>
    </source>
</evidence>
<feature type="domain" description="Glucose-methanol-choline oxidoreductase N-terminal" evidence="5">
    <location>
        <begin position="161"/>
        <end position="184"/>
    </location>
</feature>
<gene>
    <name evidence="7" type="ORF">H257_01353</name>
</gene>
<evidence type="ECO:0000256" key="4">
    <source>
        <dbReference type="SAM" id="MobiDB-lite"/>
    </source>
</evidence>
<dbReference type="PANTHER" id="PTHR47190:SF2">
    <property type="entry name" value="CELLOBIOSE DEHYDROGENASE (AFU_ORTHOLOGUE AFUA_2G17620)"/>
    <property type="match status" value="1"/>
</dbReference>
<dbReference type="Pfam" id="PF00732">
    <property type="entry name" value="GMC_oxred_N"/>
    <property type="match status" value="1"/>
</dbReference>
<dbReference type="STRING" id="112090.W4H9K2"/>
<dbReference type="RefSeq" id="XP_009822817.1">
    <property type="nucleotide sequence ID" value="XM_009824515.1"/>
</dbReference>
<comment type="cofactor">
    <cofactor evidence="2">
        <name>FAD</name>
        <dbReference type="ChEBI" id="CHEBI:57692"/>
    </cofactor>
</comment>
<evidence type="ECO:0000256" key="2">
    <source>
        <dbReference type="PIRSR" id="PIRSR000137-2"/>
    </source>
</evidence>
<dbReference type="Pfam" id="PF05199">
    <property type="entry name" value="GMC_oxred_C"/>
    <property type="match status" value="1"/>
</dbReference>
<dbReference type="InterPro" id="IPR012132">
    <property type="entry name" value="GMC_OxRdtase"/>
</dbReference>
<accession>W4H9K2</accession>
<dbReference type="Pfam" id="PF01946">
    <property type="entry name" value="Thi4"/>
    <property type="match status" value="1"/>
</dbReference>
<dbReference type="OrthoDB" id="413885at2759"/>
<dbReference type="PROSITE" id="PS00624">
    <property type="entry name" value="GMC_OXRED_2"/>
    <property type="match status" value="1"/>
</dbReference>
<evidence type="ECO:0000259" key="6">
    <source>
        <dbReference type="PROSITE" id="PS00624"/>
    </source>
</evidence>
<dbReference type="Gene3D" id="3.30.410.10">
    <property type="entry name" value="Cholesterol Oxidase, domain 2"/>
    <property type="match status" value="1"/>
</dbReference>
<dbReference type="PANTHER" id="PTHR47190">
    <property type="entry name" value="DEHYDROGENASE, PUTATIVE-RELATED"/>
    <property type="match status" value="1"/>
</dbReference>
<sequence length="643" mass="69714">MSQTLKIAMEIRYGSTSDAAAAPERHALGWKGFFVALVVSMLIFASDILYPVDLTPHDPASATQSSTERTFDVIVVGSGPAGLVAAELLSRDPDVNVLILEAGGPSLQCTGGTLVPPYANGTGLTYFDIPGEYANVAFMLPSNVSSSWHMEWLDTPKNHLAKLVGGSSSINAALYFRPPASYVDEIQWPYGAADVAAGFAEIEKGFGWTDVPSTDGLWYAQDVYAHMASALKHSANFTERSINQTPDLKHLVYGHPPFTIKHGLRDSPAKTFLGAMATRSNVVLEMWATAVQVQHKHGRASGVVYNKGNALWTAQLRSPHGAVLLAAGTLNTPKLLLQSGIGPTQQLPLVHALGLPLPLGPWIQNEAVGAQLFDTHQVAVTFRAPTSVLQGRRRFGFDYLHPPPEAVRQFLDRRAGPLTSSNPVFISYESVVHPTTSREFHFQITVFPHAVPPYGDNAMEFTLCFNLNNPMSRAALGFSPNTNRRGRPLYGMLPNTTLYWDNDDDLDMMVTYINQTISRLSDVDTMPVFSPPDQATIASSSWEESPHEWVRQHTLVTDHFGGTCSAHPSSSSSCADTSLVVRGTSNVFVGDGSLVSGGSVNPYGFVMYTGYQASIGVKKHLTMSNQSHPDNSQTPRDDNRGGD</sequence>
<dbReference type="AlphaFoldDB" id="W4H9K2"/>
<proteinExistence type="inferred from homology"/>
<reference evidence="7" key="1">
    <citation type="submission" date="2013-12" db="EMBL/GenBank/DDBJ databases">
        <title>The Genome Sequence of Aphanomyces astaci APO3.</title>
        <authorList>
            <consortium name="The Broad Institute Genomics Platform"/>
            <person name="Russ C."/>
            <person name="Tyler B."/>
            <person name="van West P."/>
            <person name="Dieguez-Uribeondo J."/>
            <person name="Young S.K."/>
            <person name="Zeng Q."/>
            <person name="Gargeya S."/>
            <person name="Fitzgerald M."/>
            <person name="Abouelleil A."/>
            <person name="Alvarado L."/>
            <person name="Chapman S.B."/>
            <person name="Gainer-Dewar J."/>
            <person name="Goldberg J."/>
            <person name="Griggs A."/>
            <person name="Gujja S."/>
            <person name="Hansen M."/>
            <person name="Howarth C."/>
            <person name="Imamovic A."/>
            <person name="Ireland A."/>
            <person name="Larimer J."/>
            <person name="McCowan C."/>
            <person name="Murphy C."/>
            <person name="Pearson M."/>
            <person name="Poon T.W."/>
            <person name="Priest M."/>
            <person name="Roberts A."/>
            <person name="Saif S."/>
            <person name="Shea T."/>
            <person name="Sykes S."/>
            <person name="Wortman J."/>
            <person name="Nusbaum C."/>
            <person name="Birren B."/>
        </authorList>
    </citation>
    <scope>NUCLEOTIDE SEQUENCE [LARGE SCALE GENOMIC DNA]</scope>
    <source>
        <strain evidence="7">APO3</strain>
    </source>
</reference>
<evidence type="ECO:0000256" key="1">
    <source>
        <dbReference type="ARBA" id="ARBA00010790"/>
    </source>
</evidence>
<protein>
    <recommendedName>
        <fullName evidence="5 6">Glucose-methanol-choline oxidoreductase N-terminal domain-containing protein</fullName>
    </recommendedName>
</protein>
<dbReference type="PROSITE" id="PS00623">
    <property type="entry name" value="GMC_OXRED_1"/>
    <property type="match status" value="1"/>
</dbReference>
<dbReference type="GO" id="GO:0050660">
    <property type="term" value="F:flavin adenine dinucleotide binding"/>
    <property type="evidence" value="ECO:0007669"/>
    <property type="project" value="InterPro"/>
</dbReference>